<evidence type="ECO:0000259" key="1">
    <source>
        <dbReference type="Pfam" id="PF00561"/>
    </source>
</evidence>
<evidence type="ECO:0000313" key="2">
    <source>
        <dbReference type="EMBL" id="GFJ85483.1"/>
    </source>
</evidence>
<dbReference type="AlphaFoldDB" id="A0A6V8KK23"/>
<dbReference type="InterPro" id="IPR029058">
    <property type="entry name" value="AB_hydrolase_fold"/>
</dbReference>
<protein>
    <submittedName>
        <fullName evidence="2">Alpha/beta hydrolase</fullName>
    </submittedName>
</protein>
<dbReference type="Proteomes" id="UP000482800">
    <property type="component" value="Unassembled WGS sequence"/>
</dbReference>
<dbReference type="PANTHER" id="PTHR43433">
    <property type="entry name" value="HYDROLASE, ALPHA/BETA FOLD FAMILY PROTEIN"/>
    <property type="match status" value="1"/>
</dbReference>
<organism evidence="2 3">
    <name type="scientific">Phytohabitans houttuyneae</name>
    <dbReference type="NCBI Taxonomy" id="1076126"/>
    <lineage>
        <taxon>Bacteria</taxon>
        <taxon>Bacillati</taxon>
        <taxon>Actinomycetota</taxon>
        <taxon>Actinomycetes</taxon>
        <taxon>Micromonosporales</taxon>
        <taxon>Micromonosporaceae</taxon>
    </lineage>
</organism>
<feature type="domain" description="AB hydrolase-1" evidence="1">
    <location>
        <begin position="26"/>
        <end position="264"/>
    </location>
</feature>
<keyword evidence="2" id="KW-0378">Hydrolase</keyword>
<comment type="caution">
    <text evidence="2">The sequence shown here is derived from an EMBL/GenBank/DDBJ whole genome shotgun (WGS) entry which is preliminary data.</text>
</comment>
<gene>
    <name evidence="2" type="ORF">Phou_096630</name>
</gene>
<evidence type="ECO:0000313" key="3">
    <source>
        <dbReference type="Proteomes" id="UP000482800"/>
    </source>
</evidence>
<reference evidence="2 3" key="2">
    <citation type="submission" date="2020-03" db="EMBL/GenBank/DDBJ databases">
        <authorList>
            <person name="Ichikawa N."/>
            <person name="Kimura A."/>
            <person name="Kitahashi Y."/>
            <person name="Uohara A."/>
        </authorList>
    </citation>
    <scope>NUCLEOTIDE SEQUENCE [LARGE SCALE GENOMIC DNA]</scope>
    <source>
        <strain evidence="2 3">NBRC 108639</strain>
    </source>
</reference>
<proteinExistence type="predicted"/>
<dbReference type="PANTHER" id="PTHR43433:SF5">
    <property type="entry name" value="AB HYDROLASE-1 DOMAIN-CONTAINING PROTEIN"/>
    <property type="match status" value="1"/>
</dbReference>
<dbReference type="Gene3D" id="3.40.50.1820">
    <property type="entry name" value="alpha/beta hydrolase"/>
    <property type="match status" value="1"/>
</dbReference>
<dbReference type="SUPFAM" id="SSF53474">
    <property type="entry name" value="alpha/beta-Hydrolases"/>
    <property type="match status" value="1"/>
</dbReference>
<dbReference type="InterPro" id="IPR000073">
    <property type="entry name" value="AB_hydrolase_1"/>
</dbReference>
<dbReference type="RefSeq" id="WP_173070574.1">
    <property type="nucleotide sequence ID" value="NZ_BAABGO010000009.1"/>
</dbReference>
<name>A0A6V8KK23_9ACTN</name>
<dbReference type="EMBL" id="BLPF01000004">
    <property type="protein sequence ID" value="GFJ85483.1"/>
    <property type="molecule type" value="Genomic_DNA"/>
</dbReference>
<dbReference type="GO" id="GO:0016787">
    <property type="term" value="F:hydrolase activity"/>
    <property type="evidence" value="ECO:0007669"/>
    <property type="project" value="UniProtKB-KW"/>
</dbReference>
<dbReference type="Pfam" id="PF00561">
    <property type="entry name" value="Abhydrolase_1"/>
    <property type="match status" value="1"/>
</dbReference>
<sequence length="280" mass="29539">MRDDAMTLPDGRTLAYTDLGAPDGAPVLYFHGAPTSRLDLVPWDNELARMGLRVFSPDRPGYGRSSPRPGRLLDDWPADVAALADHLGLERFAVVGYSSGGPYAVVSAALLPGRVAAAGVVAGVTDMGWAPAWDGVEKREAELMRVGDDAAAVAWCEEQFGPDGARYSEGGGEWADADLALTSRPEMAASMTETLAESFSQGVVGYAHDITVQARPWGFDPGAIRAPVVALHGEADTVIPVAHSRHTVDLIPGAKLDLRPVDGHLSIVARIPRLAADLVA</sequence>
<keyword evidence="3" id="KW-1185">Reference proteome</keyword>
<reference evidence="2 3" key="1">
    <citation type="submission" date="2020-03" db="EMBL/GenBank/DDBJ databases">
        <title>Whole genome shotgun sequence of Phytohabitans houttuyneae NBRC 108639.</title>
        <authorList>
            <person name="Komaki H."/>
            <person name="Tamura T."/>
        </authorList>
    </citation>
    <scope>NUCLEOTIDE SEQUENCE [LARGE SCALE GENOMIC DNA]</scope>
    <source>
        <strain evidence="2 3">NBRC 108639</strain>
    </source>
</reference>
<dbReference type="InterPro" id="IPR050471">
    <property type="entry name" value="AB_hydrolase"/>
</dbReference>
<accession>A0A6V8KK23</accession>